<keyword evidence="2 3" id="KW-0732">Signal</keyword>
<dbReference type="PANTHER" id="PTHR15382">
    <property type="entry name" value="CTG4A-RELATED"/>
    <property type="match status" value="1"/>
</dbReference>
<reference evidence="5" key="1">
    <citation type="submission" date="2022-11" db="UniProtKB">
        <authorList>
            <consortium name="EnsemblMetazoa"/>
        </authorList>
    </citation>
    <scope>IDENTIFICATION</scope>
</reference>
<evidence type="ECO:0000256" key="3">
    <source>
        <dbReference type="SAM" id="SignalP"/>
    </source>
</evidence>
<dbReference type="OrthoDB" id="6020060at2759"/>
<sequence length="221" mass="26227">MSRGSHYWTLLFMALLKISIQEQKDTKAKNPYFTKFQSTAHLRPTKCQVCRLLVTEFLEKMKVTNNKEGIHKGYSMDLSEDKKINYQTSEIRFMEVLDNLCDRMRLYQARAGPEFPYIRGAVGHLREVFNDMSKKSKVKLNFELPDDIIDDYTHEITRVKFECIHLLEKVEEHLEDWYFNHQNEDLMKWLCEGKILTQQERGCLTASTTIPSDYYSVYDKK</sequence>
<dbReference type="Proteomes" id="UP000887567">
    <property type="component" value="Unplaced"/>
</dbReference>
<dbReference type="EnsemblMetazoa" id="XM_021057429.2">
    <property type="protein sequence ID" value="XP_020913088.2"/>
    <property type="gene ID" value="LOC110250792"/>
</dbReference>
<keyword evidence="6" id="KW-1185">Reference proteome</keyword>
<evidence type="ECO:0000313" key="6">
    <source>
        <dbReference type="Proteomes" id="UP000887567"/>
    </source>
</evidence>
<proteinExistence type="inferred from homology"/>
<dbReference type="OMA" id="TTLKTQC"/>
<dbReference type="RefSeq" id="XP_020913088.2">
    <property type="nucleotide sequence ID" value="XM_021057429.2"/>
</dbReference>
<organism evidence="5 6">
    <name type="scientific">Exaiptasia diaphana</name>
    <name type="common">Tropical sea anemone</name>
    <name type="synonym">Aiptasia pulchella</name>
    <dbReference type="NCBI Taxonomy" id="2652724"/>
    <lineage>
        <taxon>Eukaryota</taxon>
        <taxon>Metazoa</taxon>
        <taxon>Cnidaria</taxon>
        <taxon>Anthozoa</taxon>
        <taxon>Hexacorallia</taxon>
        <taxon>Actiniaria</taxon>
        <taxon>Aiptasiidae</taxon>
        <taxon>Exaiptasia</taxon>
    </lineage>
</organism>
<evidence type="ECO:0000256" key="1">
    <source>
        <dbReference type="ARBA" id="ARBA00007285"/>
    </source>
</evidence>
<evidence type="ECO:0000313" key="5">
    <source>
        <dbReference type="EnsemblMetazoa" id="XP_020913088.2"/>
    </source>
</evidence>
<feature type="chain" id="PRO_5036919622" description="DUF3456 domain-containing protein" evidence="3">
    <location>
        <begin position="22"/>
        <end position="221"/>
    </location>
</feature>
<protein>
    <recommendedName>
        <fullName evidence="4">DUF3456 domain-containing protein</fullName>
    </recommendedName>
</protein>
<name>A0A913Y0A1_EXADI</name>
<dbReference type="AlphaFoldDB" id="A0A913Y0A1"/>
<dbReference type="PANTHER" id="PTHR15382:SF8">
    <property type="entry name" value="CANOPY B"/>
    <property type="match status" value="1"/>
</dbReference>
<dbReference type="Pfam" id="PF11938">
    <property type="entry name" value="DUF3456"/>
    <property type="match status" value="1"/>
</dbReference>
<dbReference type="InterPro" id="IPR021852">
    <property type="entry name" value="DUF3456"/>
</dbReference>
<feature type="domain" description="DUF3456" evidence="4">
    <location>
        <begin position="46"/>
        <end position="194"/>
    </location>
</feature>
<comment type="similarity">
    <text evidence="1">Belongs to the canopy family.</text>
</comment>
<dbReference type="KEGG" id="epa:110250792"/>
<evidence type="ECO:0000259" key="4">
    <source>
        <dbReference type="Pfam" id="PF11938"/>
    </source>
</evidence>
<evidence type="ECO:0000256" key="2">
    <source>
        <dbReference type="ARBA" id="ARBA00022729"/>
    </source>
</evidence>
<feature type="signal peptide" evidence="3">
    <location>
        <begin position="1"/>
        <end position="21"/>
    </location>
</feature>
<dbReference type="GeneID" id="110250792"/>
<accession>A0A913Y0A1</accession>